<dbReference type="PIRSF" id="PIRSF018266">
    <property type="entry name" value="FecR"/>
    <property type="match status" value="1"/>
</dbReference>
<dbReference type="Pfam" id="PF04773">
    <property type="entry name" value="FecR"/>
    <property type="match status" value="1"/>
</dbReference>
<dbReference type="PANTHER" id="PTHR30273:SF2">
    <property type="entry name" value="PROTEIN FECR"/>
    <property type="match status" value="1"/>
</dbReference>
<evidence type="ECO:0000313" key="5">
    <source>
        <dbReference type="EMBL" id="OZI16293.1"/>
    </source>
</evidence>
<keyword evidence="6" id="KW-1185">Reference proteome</keyword>
<dbReference type="GO" id="GO:0016989">
    <property type="term" value="F:sigma factor antagonist activity"/>
    <property type="evidence" value="ECO:0007669"/>
    <property type="project" value="TreeGrafter"/>
</dbReference>
<feature type="transmembrane region" description="Helical" evidence="2">
    <location>
        <begin position="105"/>
        <end position="122"/>
    </location>
</feature>
<accession>A0A261QW35</accession>
<dbReference type="PANTHER" id="PTHR30273">
    <property type="entry name" value="PERIPLASMIC SIGNAL SENSOR AND SIGMA FACTOR ACTIVATOR FECR-RELATED"/>
    <property type="match status" value="1"/>
</dbReference>
<proteinExistence type="predicted"/>
<protein>
    <submittedName>
        <fullName evidence="5">Iron dicitrate transport regulator FecR</fullName>
    </submittedName>
</protein>
<dbReference type="Pfam" id="PF16220">
    <property type="entry name" value="DUF4880"/>
    <property type="match status" value="1"/>
</dbReference>
<sequence length="350" mass="37819">MADPHDIPAHLRLSGSGNDHASPPHEVMERAASWYALLVSGDARPADWEDWQAWLSVHPYHRQAWQYVESVSQQVLSPLHGAADAKLLAANVGNAQSRARARRRLLLGLGVTAGAGMLGWAARPQGPLEGITATLGADYRSGIGDIREFTLPDGSRAWLNTRTALDVAMGGELRRLTLTYGEILVATAHGDPRPFVVDTPQGRMQALGTRYTVRREAGQTFLAVYEGAVEIRTAGPGGARVVAAGWQTRFDRDHIASQSPADIARQAWARGELIASDLSVAQVVQELGRYYPGHISLAADVAQRRVFGTFPLRDLDGALAMLAQAASLHVRRPLPFWISVADRAAASPPE</sequence>
<dbReference type="InterPro" id="IPR012373">
    <property type="entry name" value="Ferrdict_sens_TM"/>
</dbReference>
<keyword evidence="2" id="KW-1133">Transmembrane helix</keyword>
<dbReference type="Gene3D" id="2.60.120.1440">
    <property type="match status" value="1"/>
</dbReference>
<name>A0A261QW35_9BORD</name>
<gene>
    <name evidence="5" type="ORF">CAL19_16505</name>
</gene>
<evidence type="ECO:0000313" key="6">
    <source>
        <dbReference type="Proteomes" id="UP000216947"/>
    </source>
</evidence>
<evidence type="ECO:0000256" key="1">
    <source>
        <dbReference type="SAM" id="MobiDB-lite"/>
    </source>
</evidence>
<feature type="domain" description="FecR N-terminal" evidence="4">
    <location>
        <begin position="29"/>
        <end position="70"/>
    </location>
</feature>
<evidence type="ECO:0000259" key="4">
    <source>
        <dbReference type="Pfam" id="PF16220"/>
    </source>
</evidence>
<comment type="caution">
    <text evidence="5">The sequence shown here is derived from an EMBL/GenBank/DDBJ whole genome shotgun (WGS) entry which is preliminary data.</text>
</comment>
<keyword evidence="2" id="KW-0472">Membrane</keyword>
<feature type="domain" description="FecR protein" evidence="3">
    <location>
        <begin position="138"/>
        <end position="230"/>
    </location>
</feature>
<evidence type="ECO:0000256" key="2">
    <source>
        <dbReference type="SAM" id="Phobius"/>
    </source>
</evidence>
<dbReference type="RefSeq" id="WP_094797429.1">
    <property type="nucleotide sequence ID" value="NZ_NEVI01000020.1"/>
</dbReference>
<dbReference type="InterPro" id="IPR032623">
    <property type="entry name" value="FecR_N"/>
</dbReference>
<evidence type="ECO:0000259" key="3">
    <source>
        <dbReference type="Pfam" id="PF04773"/>
    </source>
</evidence>
<dbReference type="EMBL" id="NEVK01000008">
    <property type="protein sequence ID" value="OZI16293.1"/>
    <property type="molecule type" value="Genomic_DNA"/>
</dbReference>
<organism evidence="5 6">
    <name type="scientific">Bordetella genomosp. 7</name>
    <dbReference type="NCBI Taxonomy" id="1416805"/>
    <lineage>
        <taxon>Bacteria</taxon>
        <taxon>Pseudomonadati</taxon>
        <taxon>Pseudomonadota</taxon>
        <taxon>Betaproteobacteria</taxon>
        <taxon>Burkholderiales</taxon>
        <taxon>Alcaligenaceae</taxon>
        <taxon>Bordetella</taxon>
    </lineage>
</organism>
<dbReference type="Gene3D" id="3.55.50.30">
    <property type="match status" value="1"/>
</dbReference>
<dbReference type="OrthoDB" id="1100567at2"/>
<keyword evidence="2" id="KW-0812">Transmembrane</keyword>
<feature type="region of interest" description="Disordered" evidence="1">
    <location>
        <begin position="1"/>
        <end position="24"/>
    </location>
</feature>
<dbReference type="InterPro" id="IPR006860">
    <property type="entry name" value="FecR"/>
</dbReference>
<dbReference type="Proteomes" id="UP000216947">
    <property type="component" value="Unassembled WGS sequence"/>
</dbReference>
<dbReference type="AlphaFoldDB" id="A0A261QW35"/>
<reference evidence="6" key="1">
    <citation type="submission" date="2017-05" db="EMBL/GenBank/DDBJ databases">
        <title>Complete and WGS of Bordetella genogroups.</title>
        <authorList>
            <person name="Spilker T."/>
            <person name="Lipuma J."/>
        </authorList>
    </citation>
    <scope>NUCLEOTIDE SEQUENCE [LARGE SCALE GENOMIC DNA]</scope>
    <source>
        <strain evidence="6">AU18089</strain>
    </source>
</reference>